<feature type="compositionally biased region" description="Polar residues" evidence="1">
    <location>
        <begin position="321"/>
        <end position="338"/>
    </location>
</feature>
<feature type="compositionally biased region" description="Polar residues" evidence="1">
    <location>
        <begin position="1129"/>
        <end position="1138"/>
    </location>
</feature>
<feature type="compositionally biased region" description="Low complexity" evidence="1">
    <location>
        <begin position="1757"/>
        <end position="1772"/>
    </location>
</feature>
<feature type="region of interest" description="Disordered" evidence="1">
    <location>
        <begin position="1403"/>
        <end position="1429"/>
    </location>
</feature>
<dbReference type="OrthoDB" id="8954225at2759"/>
<feature type="region of interest" description="Disordered" evidence="1">
    <location>
        <begin position="1115"/>
        <end position="1146"/>
    </location>
</feature>
<sequence>MSTSDAAQPELSVVGGPTATPSCGVTRLTRTAAARVCQNETFGSDGGVTALPEQGPSFSRVVRTHKELKLTSGGLRTDEEPRCTLSDVPIQSSAGPNFTSSLVLRLSKPETRLKRNLGPWSSQHHSLTEPLLCDSKDRAYQVNGRTASPATCDVTSTSETSLFPAKRDQEVFKVANYELEDTRDFNKSQIISNSYLGPRERDALNIPLCCTQGSFTGSLTETGDRQIKDSTKRDSFAHSGEVSDPSTDMLSSTVVTVLAPHWNGRLRRSKRFDGVNFQEAQGNRQDVGSTSANSHPGFQSQQNQHSMESVTDGSHFPRTVPSLSTRRNTVGWSAKSDPSSLDFESKRELIQTVSLDVGAISPSATTPSTRSLLFLNQNEERRNLHAGHQDSLSSKPTTSNLLLSLRRSKSNTSSVMHEGNPSHVSCSLNHPNGKGFTTQLSPTNLNNNVQERVKPLLSPSSLSYRTAESGSVLSTTYTHNPKERNISDSRFFSTSPTKRDAENNFYSQQPPTINRLQTSLTSSKQAFQNTGPPKREQNNGGSERPVSETFTSVSRQSPYGNSNLLKAHSLPRRTTLTSTSWWKQVSQECSSPITFNETDNIKDRPKKAIVTPFNHNSDMTPKNLTANKRPVSQIPANRDTAQPVCKGNVNLGLKLQSRESERLFKQDCGSNSNYSKPQRPHSTSDVLSGSKISRATAQKTVTNTKDPSKHNINNTSFKANVNEFPHTSLNPRSTNPSRDNCSKSKSIDCPPRASPTPSSNNTDSQTFAKLCLSVDFPSTLSSQCPTSQTISSLPPTPNTKNTFHCHSISSQGSTRTSSFVTSKCTNKSNTTPLGFERSYPSIPKPFNAKTVNNIIPTVNSFSKTNPISTSFTTSSPTTAPSPSLLGLPASSASVSLTSVTAPSLLTPPLTPVITSPNTDTSSPKGGSKFSNSPEREPKKPIQGLQGKKARRVTWGDTVDVQCVEPVPVERQDQPQVQTNPVSLSKRPQSFPSIFSFLRSGSPGRGMSPTGPPNLRDGSTHVGKGGKYRSMSSDSADLAAREREKNKQRAGNTMTSDQERLPSNTTRQERTLSVESGVAECRYSAPLSLPPDFSSSYKVRYSSTPYSALVSKRQALGEPNKMTHRLPSFSKPSELNNAPQPSPKDSFVAVTTPPLSYVTPPVSLSLPFQKKAATQRSSEFGFSNTSDLNNNHSKQNSQDCPNSQIELLDNRVHISSQSLAGDEANSFSSTYVTETLVYSIKPKADVASPAPRNTTPRTLQLTANPPVSVATKSSQQSLTVQRGEAGSQLSCHSDQSSNDSRSGESRSRDYESINRSVKEGKSRFYSVEGNNEVQSSKRSRFGLKKSESAPNSVTSRSDSERVSKSYNRMDQVLHKLRRKFSSRRSDDDVAFPWKWRRVSQTPSLSESSDISSVSDNSADSTKTMEDRAQDKRLVLGNDKLETDFTNGWTQDTPAHLPVGDTAVGYRLSVWPEKSAQEAACEEQKHAENIPDGKLHLSVHVPAKGQSESYENSPISTYSTQYRKSTPSPRSPFSPFSLSPLSPFCSTDVTDDSVFYSPKMQRRRESSSPCEPREGFSLGSSRRSRASIGPPSASPVQDNEQLAASYADLKYGIEPGRSFSVSSVLSSRCSRPGRISTGSRFMSVGDLSQSTLSCGGNGRDWDQGSLTPDCSYQPANGRRMLAADPGKMRSRSLPRSLTRCLTNWSSGLSPSQPATATTSKPARLRSPNVSTCHFAWDAVGPPTPPPTPPLSPVSRRMSKPPSLSSPTFPSSCRSLQQVDTQPPRARLLSREYVSSLSTFNESSDSSSDTTTDDEYYIGADEDGERETEL</sequence>
<feature type="compositionally biased region" description="Low complexity" evidence="1">
    <location>
        <begin position="905"/>
        <end position="916"/>
    </location>
</feature>
<evidence type="ECO:0000313" key="2">
    <source>
        <dbReference type="EMBL" id="CAG5895763.1"/>
    </source>
</evidence>
<feature type="region of interest" description="Disordered" evidence="1">
    <location>
        <begin position="524"/>
        <end position="565"/>
    </location>
</feature>
<feature type="compositionally biased region" description="Acidic residues" evidence="1">
    <location>
        <begin position="1808"/>
        <end position="1827"/>
    </location>
</feature>
<feature type="compositionally biased region" description="Polar residues" evidence="1">
    <location>
        <begin position="973"/>
        <end position="992"/>
    </location>
</feature>
<feature type="compositionally biased region" description="Basic and acidic residues" evidence="1">
    <location>
        <begin position="1300"/>
        <end position="1321"/>
    </location>
</feature>
<keyword evidence="3" id="KW-1185">Reference proteome</keyword>
<feature type="region of interest" description="Disordered" evidence="1">
    <location>
        <begin position="965"/>
        <end position="1070"/>
    </location>
</feature>
<feature type="region of interest" description="Disordered" evidence="1">
    <location>
        <begin position="1557"/>
        <end position="1597"/>
    </location>
</feature>
<feature type="region of interest" description="Disordered" evidence="1">
    <location>
        <begin position="281"/>
        <end position="338"/>
    </location>
</feature>
<feature type="compositionally biased region" description="Polar residues" evidence="1">
    <location>
        <begin position="668"/>
        <end position="739"/>
    </location>
</feature>
<feature type="region of interest" description="Disordered" evidence="1">
    <location>
        <begin position="905"/>
        <end position="952"/>
    </location>
</feature>
<dbReference type="EMBL" id="CAJRST010006668">
    <property type="protein sequence ID" value="CAG5895763.1"/>
    <property type="molecule type" value="Genomic_DNA"/>
</dbReference>
<gene>
    <name evidence="2" type="ORF">MMEN_LOCUS6843</name>
</gene>
<feature type="region of interest" description="Disordered" evidence="1">
    <location>
        <begin position="1"/>
        <end position="22"/>
    </location>
</feature>
<feature type="compositionally biased region" description="Low complexity" evidence="1">
    <location>
        <begin position="1289"/>
        <end position="1299"/>
    </location>
</feature>
<evidence type="ECO:0000256" key="1">
    <source>
        <dbReference type="SAM" id="MobiDB-lite"/>
    </source>
</evidence>
<name>A0A8S4AS55_9TELE</name>
<organism evidence="2 3">
    <name type="scientific">Menidia menidia</name>
    <name type="common">Atlantic silverside</name>
    <dbReference type="NCBI Taxonomy" id="238744"/>
    <lineage>
        <taxon>Eukaryota</taxon>
        <taxon>Metazoa</taxon>
        <taxon>Chordata</taxon>
        <taxon>Craniata</taxon>
        <taxon>Vertebrata</taxon>
        <taxon>Euteleostomi</taxon>
        <taxon>Actinopterygii</taxon>
        <taxon>Neopterygii</taxon>
        <taxon>Teleostei</taxon>
        <taxon>Neoteleostei</taxon>
        <taxon>Acanthomorphata</taxon>
        <taxon>Ovalentaria</taxon>
        <taxon>Atherinomorphae</taxon>
        <taxon>Atheriniformes</taxon>
        <taxon>Atherinopsidae</taxon>
        <taxon>Menidiinae</taxon>
        <taxon>Menidia</taxon>
    </lineage>
</organism>
<feature type="compositionally biased region" description="Polar residues" evidence="1">
    <location>
        <begin position="1504"/>
        <end position="1524"/>
    </location>
</feature>
<feature type="compositionally biased region" description="Pro residues" evidence="1">
    <location>
        <begin position="1739"/>
        <end position="1749"/>
    </location>
</feature>
<reference evidence="2" key="1">
    <citation type="submission" date="2021-05" db="EMBL/GenBank/DDBJ databases">
        <authorList>
            <person name="Tigano A."/>
        </authorList>
    </citation>
    <scope>NUCLEOTIDE SEQUENCE</scope>
</reference>
<feature type="region of interest" description="Disordered" evidence="1">
    <location>
        <begin position="1503"/>
        <end position="1533"/>
    </location>
</feature>
<feature type="compositionally biased region" description="Polar residues" evidence="1">
    <location>
        <begin position="1048"/>
        <end position="1065"/>
    </location>
</feature>
<feature type="region of interest" description="Disordered" evidence="1">
    <location>
        <begin position="456"/>
        <end position="512"/>
    </location>
</feature>
<feature type="region of interest" description="Disordered" evidence="1">
    <location>
        <begin position="1701"/>
        <end position="1827"/>
    </location>
</feature>
<protein>
    <submittedName>
        <fullName evidence="2">(Atlantic silverside) hypothetical protein</fullName>
    </submittedName>
</protein>
<accession>A0A8S4AS55</accession>
<comment type="caution">
    <text evidence="2">The sequence shown here is derived from an EMBL/GenBank/DDBJ whole genome shotgun (WGS) entry which is preliminary data.</text>
</comment>
<feature type="compositionally biased region" description="Polar residues" evidence="1">
    <location>
        <begin position="1701"/>
        <end position="1718"/>
    </location>
</feature>
<evidence type="ECO:0000313" key="3">
    <source>
        <dbReference type="Proteomes" id="UP000677803"/>
    </source>
</evidence>
<feature type="region of interest" description="Disordered" evidence="1">
    <location>
        <begin position="667"/>
        <end position="763"/>
    </location>
</feature>
<feature type="region of interest" description="Disordered" evidence="1">
    <location>
        <begin position="220"/>
        <end position="250"/>
    </location>
</feature>
<proteinExistence type="predicted"/>
<feature type="compositionally biased region" description="Basic and acidic residues" evidence="1">
    <location>
        <begin position="222"/>
        <end position="236"/>
    </location>
</feature>
<feature type="compositionally biased region" description="Polar residues" evidence="1">
    <location>
        <begin position="548"/>
        <end position="564"/>
    </location>
</feature>
<feature type="compositionally biased region" description="Polar residues" evidence="1">
    <location>
        <begin position="917"/>
        <end position="932"/>
    </location>
</feature>
<feature type="region of interest" description="Disordered" evidence="1">
    <location>
        <begin position="1176"/>
        <end position="1200"/>
    </location>
</feature>
<dbReference type="Proteomes" id="UP000677803">
    <property type="component" value="Unassembled WGS sequence"/>
</dbReference>
<feature type="compositionally biased region" description="Polar residues" evidence="1">
    <location>
        <begin position="281"/>
        <end position="312"/>
    </location>
</feature>
<feature type="compositionally biased region" description="Polar residues" evidence="1">
    <location>
        <begin position="458"/>
        <end position="479"/>
    </location>
</feature>
<feature type="compositionally biased region" description="Basic and acidic residues" evidence="1">
    <location>
        <begin position="1561"/>
        <end position="1572"/>
    </location>
</feature>
<feature type="compositionally biased region" description="Low complexity" evidence="1">
    <location>
        <begin position="1403"/>
        <end position="1419"/>
    </location>
</feature>
<feature type="compositionally biased region" description="Polar residues" evidence="1">
    <location>
        <begin position="1250"/>
        <end position="1279"/>
    </location>
</feature>
<feature type="region of interest" description="Disordered" evidence="1">
    <location>
        <begin position="1244"/>
        <end position="1365"/>
    </location>
</feature>
<feature type="compositionally biased region" description="Low complexity" evidence="1">
    <location>
        <begin position="1792"/>
        <end position="1807"/>
    </location>
</feature>